<evidence type="ECO:0000313" key="2">
    <source>
        <dbReference type="EMBL" id="OSX76641.1"/>
    </source>
</evidence>
<evidence type="ECO:0000256" key="1">
    <source>
        <dbReference type="SAM" id="MobiDB-lite"/>
    </source>
</evidence>
<feature type="non-terminal residue" evidence="2">
    <location>
        <position position="181"/>
    </location>
</feature>
<feature type="compositionally biased region" description="Polar residues" evidence="1">
    <location>
        <begin position="76"/>
        <end position="88"/>
    </location>
</feature>
<organism evidence="2 3">
    <name type="scientific">Porphyra umbilicalis</name>
    <name type="common">Purple laver</name>
    <name type="synonym">Red alga</name>
    <dbReference type="NCBI Taxonomy" id="2786"/>
    <lineage>
        <taxon>Eukaryota</taxon>
        <taxon>Rhodophyta</taxon>
        <taxon>Bangiophyceae</taxon>
        <taxon>Bangiales</taxon>
        <taxon>Bangiaceae</taxon>
        <taxon>Porphyra</taxon>
    </lineage>
</organism>
<evidence type="ECO:0000313" key="3">
    <source>
        <dbReference type="Proteomes" id="UP000218209"/>
    </source>
</evidence>
<dbReference type="AlphaFoldDB" id="A0A1X6P6X4"/>
<accession>A0A1X6P6X4</accession>
<sequence length="181" mass="19498">MKRSFNETADHLPQWMSAVGTDEDLFDLSASAFLSCSPRPSISAVPPSLPPLASRYYAVSHPQEAPDGCRRETDQDSGYSTHSTSTEGTPRPRRAVPSLGASGNNHKVVVGEQRLAPAGAWPSRNPRSSAPAAVDSPPRRQQMMVDAGAPEDKEEPYRCECGAGELGVDALIEFIRAHPKM</sequence>
<reference evidence="2 3" key="1">
    <citation type="submission" date="2017-03" db="EMBL/GenBank/DDBJ databases">
        <title>WGS assembly of Porphyra umbilicalis.</title>
        <authorList>
            <person name="Brawley S.H."/>
            <person name="Blouin N.A."/>
            <person name="Ficko-Blean E."/>
            <person name="Wheeler G.L."/>
            <person name="Lohr M."/>
            <person name="Goodson H.V."/>
            <person name="Jenkins J.W."/>
            <person name="Blaby-Haas C.E."/>
            <person name="Helliwell K.E."/>
            <person name="Chan C."/>
            <person name="Marriage T."/>
            <person name="Bhattacharya D."/>
            <person name="Klein A.S."/>
            <person name="Badis Y."/>
            <person name="Brodie J."/>
            <person name="Cao Y."/>
            <person name="Collen J."/>
            <person name="Dittami S.M."/>
            <person name="Gachon C.M."/>
            <person name="Green B.R."/>
            <person name="Karpowicz S."/>
            <person name="Kim J.W."/>
            <person name="Kudahl U."/>
            <person name="Lin S."/>
            <person name="Michel G."/>
            <person name="Mittag M."/>
            <person name="Olson B.J."/>
            <person name="Pangilinan J."/>
            <person name="Peng Y."/>
            <person name="Qiu H."/>
            <person name="Shu S."/>
            <person name="Singer J.T."/>
            <person name="Smith A.G."/>
            <person name="Sprecher B.N."/>
            <person name="Wagner V."/>
            <person name="Wang W."/>
            <person name="Wang Z.-Y."/>
            <person name="Yan J."/>
            <person name="Yarish C."/>
            <person name="Zoeuner-Riek S."/>
            <person name="Zhuang Y."/>
            <person name="Zou Y."/>
            <person name="Lindquist E.A."/>
            <person name="Grimwood J."/>
            <person name="Barry K."/>
            <person name="Rokhsar D.S."/>
            <person name="Schmutz J."/>
            <person name="Stiller J.W."/>
            <person name="Grossman A.R."/>
            <person name="Prochnik S.E."/>
        </authorList>
    </citation>
    <scope>NUCLEOTIDE SEQUENCE [LARGE SCALE GENOMIC DNA]</scope>
    <source>
        <strain evidence="2">4086291</strain>
    </source>
</reference>
<keyword evidence="3" id="KW-1185">Reference proteome</keyword>
<name>A0A1X6P6X4_PORUM</name>
<dbReference type="Proteomes" id="UP000218209">
    <property type="component" value="Unassembled WGS sequence"/>
</dbReference>
<protein>
    <submittedName>
        <fullName evidence="2">Uncharacterized protein</fullName>
    </submittedName>
</protein>
<dbReference type="EMBL" id="KV918860">
    <property type="protein sequence ID" value="OSX76641.1"/>
    <property type="molecule type" value="Genomic_DNA"/>
</dbReference>
<feature type="region of interest" description="Disordered" evidence="1">
    <location>
        <begin position="61"/>
        <end position="156"/>
    </location>
</feature>
<gene>
    <name evidence="2" type="ORF">BU14_0183s0033</name>
</gene>
<proteinExistence type="predicted"/>